<dbReference type="PANTHER" id="PTHR21068">
    <property type="entry name" value="SPARTIN"/>
    <property type="match status" value="1"/>
</dbReference>
<proteinExistence type="predicted"/>
<dbReference type="PANTHER" id="PTHR21068:SF43">
    <property type="entry name" value="SPARTIN"/>
    <property type="match status" value="1"/>
</dbReference>
<feature type="compositionally biased region" description="Low complexity" evidence="1">
    <location>
        <begin position="142"/>
        <end position="166"/>
    </location>
</feature>
<evidence type="ECO:0000313" key="4">
    <source>
        <dbReference type="Proteomes" id="UP001497392"/>
    </source>
</evidence>
<accession>A0ABP1G186</accession>
<sequence>MGDSVREQSTPDDSDTLVLIPAAELHLVQSGSHQLVEKGPLSLSIPGRQSDSTVLAKVGATSWPLEKTSPTLKSGEYAYVFAIEGGTAFYSALLSTGTPEADQALFEEILVECTAFQLAGALTEESVKEAVNEVAELVLSRAPGTAGSSAPAGPVSGSESAPSSQATQAAVSEAVTSTEGQQPAAFAKGVATSTAAATPSGDPSQQYPSISPEQEEPDATESHSHRILTGTARVTEAIGVSAAWATQKIAEQSARWKQQIKPAKQINVPPEIKKRLLQGSHMAKRTAKTSGWVAQKAGDISIRVAESIVRRVGPKQGFGAQLQEGGQRRRDAAQEIAAASLVAAVEIYSSMEAAAQLVLESGSTAASDIAGHKYGPDAAEVTSHAAEMATQSATAAMRLRTGGVKTIAQRVARHTALGFARQAVYGPGKQGQPPKKPAARQQVQQRSATPAAAAAPGPLSPFAMAPASILPPESPSAAPGTAQPSLSPFALAQGAPEESPRPSPATDATAAAAK</sequence>
<feature type="region of interest" description="Disordered" evidence="1">
    <location>
        <begin position="142"/>
        <end position="224"/>
    </location>
</feature>
<feature type="compositionally biased region" description="Polar residues" evidence="1">
    <location>
        <begin position="167"/>
        <end position="181"/>
    </location>
</feature>
<name>A0ABP1G186_9CHLO</name>
<comment type="caution">
    <text evidence="3">The sequence shown here is derived from an EMBL/GenBank/DDBJ whole genome shotgun (WGS) entry which is preliminary data.</text>
</comment>
<protein>
    <submittedName>
        <fullName evidence="3">G6096 protein</fullName>
    </submittedName>
</protein>
<dbReference type="Proteomes" id="UP001497392">
    <property type="component" value="Unassembled WGS sequence"/>
</dbReference>
<evidence type="ECO:0000313" key="3">
    <source>
        <dbReference type="EMBL" id="CAL5223562.1"/>
    </source>
</evidence>
<organism evidence="3 4">
    <name type="scientific">Coccomyxa viridis</name>
    <dbReference type="NCBI Taxonomy" id="1274662"/>
    <lineage>
        <taxon>Eukaryota</taxon>
        <taxon>Viridiplantae</taxon>
        <taxon>Chlorophyta</taxon>
        <taxon>core chlorophytes</taxon>
        <taxon>Trebouxiophyceae</taxon>
        <taxon>Trebouxiophyceae incertae sedis</taxon>
        <taxon>Coccomyxaceae</taxon>
        <taxon>Coccomyxa</taxon>
    </lineage>
</organism>
<dbReference type="EMBL" id="CAXHTA020000009">
    <property type="protein sequence ID" value="CAL5223562.1"/>
    <property type="molecule type" value="Genomic_DNA"/>
</dbReference>
<feature type="domain" description="Senescence" evidence="2">
    <location>
        <begin position="227"/>
        <end position="412"/>
    </location>
</feature>
<evidence type="ECO:0000256" key="1">
    <source>
        <dbReference type="SAM" id="MobiDB-lite"/>
    </source>
</evidence>
<feature type="compositionally biased region" description="Low complexity" evidence="1">
    <location>
        <begin position="505"/>
        <end position="514"/>
    </location>
</feature>
<feature type="region of interest" description="Disordered" evidence="1">
    <location>
        <begin position="424"/>
        <end position="514"/>
    </location>
</feature>
<dbReference type="InterPro" id="IPR045036">
    <property type="entry name" value="Spartin-like"/>
</dbReference>
<reference evidence="3 4" key="1">
    <citation type="submission" date="2024-06" db="EMBL/GenBank/DDBJ databases">
        <authorList>
            <person name="Kraege A."/>
            <person name="Thomma B."/>
        </authorList>
    </citation>
    <scope>NUCLEOTIDE SEQUENCE [LARGE SCALE GENOMIC DNA]</scope>
</reference>
<dbReference type="InterPro" id="IPR009686">
    <property type="entry name" value="Senescence/spartin_C"/>
</dbReference>
<feature type="compositionally biased region" description="Low complexity" evidence="1">
    <location>
        <begin position="426"/>
        <end position="463"/>
    </location>
</feature>
<feature type="compositionally biased region" description="Polar residues" evidence="1">
    <location>
        <begin position="191"/>
        <end position="212"/>
    </location>
</feature>
<evidence type="ECO:0000259" key="2">
    <source>
        <dbReference type="Pfam" id="PF06911"/>
    </source>
</evidence>
<gene>
    <name evidence="3" type="primary">g6096</name>
    <name evidence="3" type="ORF">VP750_LOCUS5221</name>
</gene>
<keyword evidence="4" id="KW-1185">Reference proteome</keyword>
<dbReference type="Pfam" id="PF06911">
    <property type="entry name" value="Senescence"/>
    <property type="match status" value="1"/>
</dbReference>